<organism evidence="9 10">
    <name type="scientific">Trinickia dabaoshanensis</name>
    <dbReference type="NCBI Taxonomy" id="564714"/>
    <lineage>
        <taxon>Bacteria</taxon>
        <taxon>Pseudomonadati</taxon>
        <taxon>Pseudomonadota</taxon>
        <taxon>Betaproteobacteria</taxon>
        <taxon>Burkholderiales</taxon>
        <taxon>Burkholderiaceae</taxon>
        <taxon>Trinickia</taxon>
    </lineage>
</organism>
<dbReference type="GO" id="GO:0005506">
    <property type="term" value="F:iron ion binding"/>
    <property type="evidence" value="ECO:0007669"/>
    <property type="project" value="InterPro"/>
</dbReference>
<dbReference type="EMBL" id="PNYA01000017">
    <property type="protein sequence ID" value="PMS17819.1"/>
    <property type="molecule type" value="Genomic_DNA"/>
</dbReference>
<evidence type="ECO:0000256" key="7">
    <source>
        <dbReference type="SAM" id="SignalP"/>
    </source>
</evidence>
<protein>
    <submittedName>
        <fullName evidence="9">Cytochrome c5 family protein</fullName>
    </submittedName>
</protein>
<evidence type="ECO:0000256" key="2">
    <source>
        <dbReference type="ARBA" id="ARBA00022617"/>
    </source>
</evidence>
<dbReference type="SUPFAM" id="SSF46626">
    <property type="entry name" value="Cytochrome c"/>
    <property type="match status" value="1"/>
</dbReference>
<keyword evidence="2 6" id="KW-0349">Heme</keyword>
<dbReference type="PRINTS" id="PR00607">
    <property type="entry name" value="CYTCHROMECIE"/>
</dbReference>
<evidence type="ECO:0000256" key="3">
    <source>
        <dbReference type="ARBA" id="ARBA00022723"/>
    </source>
</evidence>
<dbReference type="AlphaFoldDB" id="A0A2N7VKZ7"/>
<keyword evidence="5 6" id="KW-0408">Iron</keyword>
<dbReference type="RefSeq" id="WP_102646861.1">
    <property type="nucleotide sequence ID" value="NZ_PNYA01000017.1"/>
</dbReference>
<dbReference type="GO" id="GO:0009055">
    <property type="term" value="F:electron transfer activity"/>
    <property type="evidence" value="ECO:0007669"/>
    <property type="project" value="InterPro"/>
</dbReference>
<dbReference type="PANTHER" id="PTHR40942:SF4">
    <property type="entry name" value="CYTOCHROME C5"/>
    <property type="match status" value="1"/>
</dbReference>
<keyword evidence="7" id="KW-0732">Signal</keyword>
<evidence type="ECO:0000256" key="1">
    <source>
        <dbReference type="ARBA" id="ARBA00022448"/>
    </source>
</evidence>
<dbReference type="InterPro" id="IPR009056">
    <property type="entry name" value="Cyt_c-like_dom"/>
</dbReference>
<dbReference type="PROSITE" id="PS51007">
    <property type="entry name" value="CYTC"/>
    <property type="match status" value="1"/>
</dbReference>
<dbReference type="InterPro" id="IPR036909">
    <property type="entry name" value="Cyt_c-like_dom_sf"/>
</dbReference>
<accession>A0A2N7VKZ7</accession>
<evidence type="ECO:0000313" key="10">
    <source>
        <dbReference type="Proteomes" id="UP000235616"/>
    </source>
</evidence>
<dbReference type="Proteomes" id="UP000235616">
    <property type="component" value="Unassembled WGS sequence"/>
</dbReference>
<feature type="signal peptide" evidence="7">
    <location>
        <begin position="1"/>
        <end position="21"/>
    </location>
</feature>
<dbReference type="InterPro" id="IPR002323">
    <property type="entry name" value="Cyt_CIE"/>
</dbReference>
<evidence type="ECO:0000256" key="4">
    <source>
        <dbReference type="ARBA" id="ARBA00022982"/>
    </source>
</evidence>
<sequence>MKGRNLLIAAVGFSLVFGLSACDKGGAGPQTAAAATKPIAPVASVSTAAPAQPAPETAAAAAPNPAGEKVFKSVCFMCHQTGAAGAPVFGNKADWAPRIAKGKPTLYKHALEGFTGNNGTMPPRGANPGLKDDEVKAAVDYMVAKAS</sequence>
<dbReference type="OrthoDB" id="9814708at2"/>
<reference evidence="9 10" key="1">
    <citation type="submission" date="2018-01" db="EMBL/GenBank/DDBJ databases">
        <title>Whole genome analyses suggest that Burkholderia sensu lato contains two further novel genera in the rhizoxinica-symbiotica group Mycetohabitans gen. nov., and Trinickia gen. nov.: implications for the evolution of diazotrophy and nodulation in the Burkholderiaceae.</title>
        <authorList>
            <person name="Estrada-de los Santos P."/>
            <person name="Palmer M."/>
            <person name="Chavez-Ramirez B."/>
            <person name="Beukes C."/>
            <person name="Steenkamp E.T."/>
            <person name="Hirsch A.M."/>
            <person name="Manyaka P."/>
            <person name="Maluk M."/>
            <person name="Lafos M."/>
            <person name="Crook M."/>
            <person name="Gross E."/>
            <person name="Simon M.F."/>
            <person name="Bueno dos Reis Junior F."/>
            <person name="Poole P.S."/>
            <person name="Venter S.N."/>
            <person name="James E.K."/>
        </authorList>
    </citation>
    <scope>NUCLEOTIDE SEQUENCE [LARGE SCALE GENOMIC DNA]</scope>
    <source>
        <strain evidence="9 10">GIMN1.004</strain>
    </source>
</reference>
<feature type="domain" description="Cytochrome c" evidence="8">
    <location>
        <begin position="62"/>
        <end position="146"/>
    </location>
</feature>
<keyword evidence="4" id="KW-0249">Electron transport</keyword>
<proteinExistence type="predicted"/>
<keyword evidence="3 6" id="KW-0479">Metal-binding</keyword>
<evidence type="ECO:0000313" key="9">
    <source>
        <dbReference type="EMBL" id="PMS17819.1"/>
    </source>
</evidence>
<gene>
    <name evidence="9" type="ORF">C0Z18_18390</name>
</gene>
<feature type="chain" id="PRO_5014866703" evidence="7">
    <location>
        <begin position="22"/>
        <end position="147"/>
    </location>
</feature>
<name>A0A2N7VKZ7_9BURK</name>
<keyword evidence="10" id="KW-1185">Reference proteome</keyword>
<evidence type="ECO:0000259" key="8">
    <source>
        <dbReference type="PROSITE" id="PS51007"/>
    </source>
</evidence>
<dbReference type="PANTHER" id="PTHR40942">
    <property type="match status" value="1"/>
</dbReference>
<dbReference type="PROSITE" id="PS51257">
    <property type="entry name" value="PROKAR_LIPOPROTEIN"/>
    <property type="match status" value="1"/>
</dbReference>
<comment type="caution">
    <text evidence="9">The sequence shown here is derived from an EMBL/GenBank/DDBJ whole genome shotgun (WGS) entry which is preliminary data.</text>
</comment>
<keyword evidence="1" id="KW-0813">Transport</keyword>
<evidence type="ECO:0000256" key="5">
    <source>
        <dbReference type="ARBA" id="ARBA00023004"/>
    </source>
</evidence>
<dbReference type="GO" id="GO:0020037">
    <property type="term" value="F:heme binding"/>
    <property type="evidence" value="ECO:0007669"/>
    <property type="project" value="InterPro"/>
</dbReference>
<evidence type="ECO:0000256" key="6">
    <source>
        <dbReference type="PROSITE-ProRule" id="PRU00433"/>
    </source>
</evidence>
<dbReference type="Gene3D" id="1.10.760.10">
    <property type="entry name" value="Cytochrome c-like domain"/>
    <property type="match status" value="1"/>
</dbReference>
<dbReference type="Pfam" id="PF13442">
    <property type="entry name" value="Cytochrome_CBB3"/>
    <property type="match status" value="1"/>
</dbReference>